<dbReference type="GO" id="GO:0015250">
    <property type="term" value="F:water channel activity"/>
    <property type="evidence" value="ECO:0007669"/>
    <property type="project" value="TreeGrafter"/>
</dbReference>
<evidence type="ECO:0000256" key="2">
    <source>
        <dbReference type="ARBA" id="ARBA00006175"/>
    </source>
</evidence>
<feature type="transmembrane region" description="Helical" evidence="8">
    <location>
        <begin position="114"/>
        <end position="137"/>
    </location>
</feature>
<dbReference type="AlphaFoldDB" id="A0A1J5R418"/>
<evidence type="ECO:0000256" key="5">
    <source>
        <dbReference type="ARBA" id="ARBA00022692"/>
    </source>
</evidence>
<evidence type="ECO:0000256" key="7">
    <source>
        <dbReference type="ARBA" id="ARBA00023136"/>
    </source>
</evidence>
<sequence length="283" mass="29415">MSPLPRLVDRAAPSVARKDPDSGRHWVPWSCELAGTAILIAGGLSAVFLDFGPSSPITPLLPSASARLLLTGLLFAGTGSLVALSPIGRVSGAHLNPAVTLAFWLRRSVHVHDLMGYVVAQLLGALLATAVLELAWGRTAHALHLGATQPGRGLSDLGATAVEAGMTAVLVLTILLMTSSARTARWTPLAIWFVVAALVWQGAPYTGASLNPARSLAPALLAPELAHLWVYLIGPLAGAVLAVGVLEALRVTRTVTAKLFHDPRYASTLAAELPTAARRPSAA</sequence>
<keyword evidence="4" id="KW-1003">Cell membrane</keyword>
<dbReference type="Pfam" id="PF00230">
    <property type="entry name" value="MIP"/>
    <property type="match status" value="1"/>
</dbReference>
<comment type="similarity">
    <text evidence="2">Belongs to the MIP/aquaporin (TC 1.A.8) family.</text>
</comment>
<dbReference type="InterPro" id="IPR034294">
    <property type="entry name" value="Aquaporin_transptr"/>
</dbReference>
<dbReference type="PRINTS" id="PR00783">
    <property type="entry name" value="MINTRINSICP"/>
</dbReference>
<dbReference type="PANTHER" id="PTHR19139">
    <property type="entry name" value="AQUAPORIN TRANSPORTER"/>
    <property type="match status" value="1"/>
</dbReference>
<evidence type="ECO:0000256" key="3">
    <source>
        <dbReference type="ARBA" id="ARBA00022448"/>
    </source>
</evidence>
<evidence type="ECO:0000313" key="9">
    <source>
        <dbReference type="EMBL" id="OIQ82909.1"/>
    </source>
</evidence>
<dbReference type="InterPro" id="IPR022357">
    <property type="entry name" value="MIP_CS"/>
</dbReference>
<dbReference type="PANTHER" id="PTHR19139:SF199">
    <property type="entry name" value="MIP17260P"/>
    <property type="match status" value="1"/>
</dbReference>
<keyword evidence="5 8" id="KW-0812">Transmembrane</keyword>
<feature type="transmembrane region" description="Helical" evidence="8">
    <location>
        <begin position="26"/>
        <end position="48"/>
    </location>
</feature>
<feature type="transmembrane region" description="Helical" evidence="8">
    <location>
        <begin position="189"/>
        <end position="208"/>
    </location>
</feature>
<dbReference type="EMBL" id="MLJW01000755">
    <property type="protein sequence ID" value="OIQ82909.1"/>
    <property type="molecule type" value="Genomic_DNA"/>
</dbReference>
<evidence type="ECO:0000256" key="8">
    <source>
        <dbReference type="SAM" id="Phobius"/>
    </source>
</evidence>
<reference evidence="9" key="1">
    <citation type="submission" date="2016-10" db="EMBL/GenBank/DDBJ databases">
        <title>Sequence of Gallionella enrichment culture.</title>
        <authorList>
            <person name="Poehlein A."/>
            <person name="Muehling M."/>
            <person name="Daniel R."/>
        </authorList>
    </citation>
    <scope>NUCLEOTIDE SEQUENCE</scope>
</reference>
<gene>
    <name evidence="9" type="primary">aqpZ_3</name>
    <name evidence="9" type="ORF">GALL_353080</name>
</gene>
<comment type="caution">
    <text evidence="9">The sequence shown here is derived from an EMBL/GenBank/DDBJ whole genome shotgun (WGS) entry which is preliminary data.</text>
</comment>
<comment type="subcellular location">
    <subcellularLocation>
        <location evidence="1">Cell membrane</location>
        <topology evidence="1">Multi-pass membrane protein</topology>
    </subcellularLocation>
</comment>
<keyword evidence="3" id="KW-0813">Transport</keyword>
<name>A0A1J5R418_9ZZZZ</name>
<protein>
    <submittedName>
        <fullName evidence="9">Aquaporin Z</fullName>
    </submittedName>
</protein>
<evidence type="ECO:0000256" key="4">
    <source>
        <dbReference type="ARBA" id="ARBA00022475"/>
    </source>
</evidence>
<feature type="transmembrane region" description="Helical" evidence="8">
    <location>
        <begin position="157"/>
        <end position="177"/>
    </location>
</feature>
<proteinExistence type="inferred from homology"/>
<organism evidence="9">
    <name type="scientific">mine drainage metagenome</name>
    <dbReference type="NCBI Taxonomy" id="410659"/>
    <lineage>
        <taxon>unclassified sequences</taxon>
        <taxon>metagenomes</taxon>
        <taxon>ecological metagenomes</taxon>
    </lineage>
</organism>
<accession>A0A1J5R418</accession>
<dbReference type="PROSITE" id="PS00221">
    <property type="entry name" value="MIP"/>
    <property type="match status" value="1"/>
</dbReference>
<evidence type="ECO:0000256" key="6">
    <source>
        <dbReference type="ARBA" id="ARBA00022989"/>
    </source>
</evidence>
<feature type="transmembrane region" description="Helical" evidence="8">
    <location>
        <begin position="68"/>
        <end position="87"/>
    </location>
</feature>
<feature type="transmembrane region" description="Helical" evidence="8">
    <location>
        <begin position="228"/>
        <end position="249"/>
    </location>
</feature>
<dbReference type="SUPFAM" id="SSF81338">
    <property type="entry name" value="Aquaporin-like"/>
    <property type="match status" value="1"/>
</dbReference>
<dbReference type="Gene3D" id="1.20.1080.10">
    <property type="entry name" value="Glycerol uptake facilitator protein"/>
    <property type="match status" value="1"/>
</dbReference>
<dbReference type="InterPro" id="IPR000425">
    <property type="entry name" value="MIP"/>
</dbReference>
<evidence type="ECO:0000256" key="1">
    <source>
        <dbReference type="ARBA" id="ARBA00004651"/>
    </source>
</evidence>
<keyword evidence="7 8" id="KW-0472">Membrane</keyword>
<dbReference type="GO" id="GO:0005886">
    <property type="term" value="C:plasma membrane"/>
    <property type="evidence" value="ECO:0007669"/>
    <property type="project" value="UniProtKB-SubCell"/>
</dbReference>
<dbReference type="InterPro" id="IPR023271">
    <property type="entry name" value="Aquaporin-like"/>
</dbReference>
<keyword evidence="6 8" id="KW-1133">Transmembrane helix</keyword>